<dbReference type="PANTHER" id="PTHR21490">
    <property type="entry name" value="ENKURIN-RELATED"/>
    <property type="match status" value="1"/>
</dbReference>
<keyword evidence="4" id="KW-0206">Cytoskeleton</keyword>
<feature type="compositionally biased region" description="Basic and acidic residues" evidence="6">
    <location>
        <begin position="71"/>
        <end position="89"/>
    </location>
</feature>
<keyword evidence="9" id="KW-1185">Reference proteome</keyword>
<name>A0ABQ5KUL5_9EUKA</name>
<gene>
    <name evidence="8" type="ORF">ADUPG1_009162</name>
</gene>
<comment type="subcellular location">
    <subcellularLocation>
        <location evidence="1">Cell projection</location>
        <location evidence="1">Cilium</location>
    </subcellularLocation>
    <subcellularLocation>
        <location evidence="2">Cytoplasm</location>
        <location evidence="2">Cytoskeleton</location>
    </subcellularLocation>
</comment>
<accession>A0ABQ5KUL5</accession>
<keyword evidence="3" id="KW-0963">Cytoplasm</keyword>
<comment type="caution">
    <text evidence="8">The sequence shown here is derived from an EMBL/GenBank/DDBJ whole genome shotgun (WGS) entry which is preliminary data.</text>
</comment>
<evidence type="ECO:0000256" key="1">
    <source>
        <dbReference type="ARBA" id="ARBA00004138"/>
    </source>
</evidence>
<feature type="compositionally biased region" description="Basic and acidic residues" evidence="6">
    <location>
        <begin position="47"/>
        <end position="56"/>
    </location>
</feature>
<feature type="region of interest" description="Disordered" evidence="6">
    <location>
        <begin position="18"/>
        <end position="93"/>
    </location>
</feature>
<reference evidence="8" key="1">
    <citation type="submission" date="2022-03" db="EMBL/GenBank/DDBJ databases">
        <title>Draft genome sequence of Aduncisulcus paluster, a free-living microaerophilic Fornicata.</title>
        <authorList>
            <person name="Yuyama I."/>
            <person name="Kume K."/>
            <person name="Tamura T."/>
            <person name="Inagaki Y."/>
            <person name="Hashimoto T."/>
        </authorList>
    </citation>
    <scope>NUCLEOTIDE SEQUENCE</scope>
    <source>
        <strain evidence="8">NY0171</strain>
    </source>
</reference>
<feature type="domain" description="Enkurin" evidence="7">
    <location>
        <begin position="147"/>
        <end position="239"/>
    </location>
</feature>
<dbReference type="PANTHER" id="PTHR21490:SF0">
    <property type="entry name" value="ENKURIN"/>
    <property type="match status" value="1"/>
</dbReference>
<protein>
    <submittedName>
        <fullName evidence="8">Enkurin like protein</fullName>
    </submittedName>
</protein>
<dbReference type="EMBL" id="BQXS01011151">
    <property type="protein sequence ID" value="GKT36142.1"/>
    <property type="molecule type" value="Genomic_DNA"/>
</dbReference>
<sequence length="240" mass="27987">MSESIYDLVQKPEVVPPKGRLYKSIHPGKVTHKTTRSHAVFGPAKGVKIDPKEFTKKHSGHKPLPTPKKFSYKDQETRKPRPPTLRDEPPVQLQSSKNFIKENIITTTTMKPKPRTIAVGSTEDFIYWTEKRDFGKVPKYLDSVKSQVAKEYEIIDSVRREQMMEMSREPTLRKLTEEELEALREGLKANWESLYYEFMSGKLYVDVKTHVDRKSFVERKMAEIEKDLAKLEKDEVYVKI</sequence>
<dbReference type="InterPro" id="IPR052102">
    <property type="entry name" value="Enkurin_domain-protein"/>
</dbReference>
<proteinExistence type="predicted"/>
<evidence type="ECO:0000256" key="3">
    <source>
        <dbReference type="ARBA" id="ARBA00022490"/>
    </source>
</evidence>
<organism evidence="8 9">
    <name type="scientific">Aduncisulcus paluster</name>
    <dbReference type="NCBI Taxonomy" id="2918883"/>
    <lineage>
        <taxon>Eukaryota</taxon>
        <taxon>Metamonada</taxon>
        <taxon>Carpediemonas-like organisms</taxon>
        <taxon>Aduncisulcus</taxon>
    </lineage>
</organism>
<evidence type="ECO:0000259" key="7">
    <source>
        <dbReference type="PROSITE" id="PS51665"/>
    </source>
</evidence>
<evidence type="ECO:0000256" key="6">
    <source>
        <dbReference type="SAM" id="MobiDB-lite"/>
    </source>
</evidence>
<evidence type="ECO:0000313" key="9">
    <source>
        <dbReference type="Proteomes" id="UP001057375"/>
    </source>
</evidence>
<dbReference type="PROSITE" id="PS51665">
    <property type="entry name" value="ENKURIN"/>
    <property type="match status" value="1"/>
</dbReference>
<evidence type="ECO:0000313" key="8">
    <source>
        <dbReference type="EMBL" id="GKT36142.1"/>
    </source>
</evidence>
<evidence type="ECO:0000256" key="2">
    <source>
        <dbReference type="ARBA" id="ARBA00004245"/>
    </source>
</evidence>
<keyword evidence="5" id="KW-0966">Cell projection</keyword>
<dbReference type="Proteomes" id="UP001057375">
    <property type="component" value="Unassembled WGS sequence"/>
</dbReference>
<dbReference type="InterPro" id="IPR027012">
    <property type="entry name" value="Enkurin_dom"/>
</dbReference>
<evidence type="ECO:0000256" key="4">
    <source>
        <dbReference type="ARBA" id="ARBA00023212"/>
    </source>
</evidence>
<evidence type="ECO:0000256" key="5">
    <source>
        <dbReference type="ARBA" id="ARBA00023273"/>
    </source>
</evidence>
<dbReference type="Pfam" id="PF13864">
    <property type="entry name" value="Enkurin"/>
    <property type="match status" value="1"/>
</dbReference>